<feature type="compositionally biased region" description="Basic and acidic residues" evidence="7">
    <location>
        <begin position="1474"/>
        <end position="1490"/>
    </location>
</feature>
<dbReference type="PANTHER" id="PTHR24092">
    <property type="entry name" value="PROBABLE PHOSPHOLIPID-TRANSPORTING ATPASE"/>
    <property type="match status" value="1"/>
</dbReference>
<dbReference type="InterPro" id="IPR018303">
    <property type="entry name" value="ATPase_P-typ_P_site"/>
</dbReference>
<keyword evidence="13" id="KW-1185">Reference proteome</keyword>
<keyword evidence="5 8" id="KW-1133">Transmembrane helix</keyword>
<dbReference type="Proteomes" id="UP000323011">
    <property type="component" value="Unassembled WGS sequence"/>
</dbReference>
<feature type="transmembrane region" description="Helical" evidence="8">
    <location>
        <begin position="355"/>
        <end position="380"/>
    </location>
</feature>
<comment type="subcellular location">
    <subcellularLocation>
        <location evidence="1">Membrane</location>
        <topology evidence="1">Multi-pass membrane protein</topology>
    </subcellularLocation>
</comment>
<sequence>MDAVAADFVRMPDGDTPLSGATTADDEPEPRDIALFGPPPEHAADNSIRTTKYRWWSLLPLNLLEQFRRIANVYFLFISILMFVGTYFPTVFASPLSPWTTLGPLCLVLAISMAKEAYEDGKRGFSDRQVNNTLVPKLLGPRAADSTDKRERTGPDGSLCMATWADVRVGDVVLVRGGEPVPADMVLLQTSKPDGSCYVETSNIDGETDLKAKEAVHSIAGVDPSVLCGKHGESEPHMPSREQLNRILGLSAAVQCQAPNDKLYKFEGTITLPESAGDGIASAASVRASPGTPGRAKSRLGGTHVLTYTEMLLRGCTLRNTAWVLGAVVYTGRESKVMMKSGGSRAKLSATESTVNASVLVIFGCQVALCLVTTVAAALWEALYLDATESYLYANGSESQYIIPQWLGNFFTFLILFNNFIPISLYVTVEMVNYAQAALVDVDPDMTDPETGTQAKARTSNLNQDLGQVEFVFSDKTGTLTRNVMEFKACSVGGRAFGTVPALDGQWDDSAEAAVAEAQGRHGHSGAGRRAAGAQGSGKSRTSVESGASAGTDGMAHPEAASAAAVTPSRRRPGSGSPKAASADQHQSRYARQSRSVTQANPLGRGVSHGSARSSRSDVKPGGPTGAAAAGAGAASSAAASGDKADAPERALRGRSATAVGVSTPVAAPGVFFDEAFSESLAATGPESEAVVAFATIMAVCNTVVPEEVDSDDPAVGSRIEFQAESPDEGALVKAARCFGYELASRNTKGLTVTLAGPPSSRDEAGKRSTGKSRAAAEGTPVTFTRLGTHKFSSARKRMSVVVLDPRDKRCEGDPAVAKGRGAPQGAWLLCKGADNKMVDVADPSASELARKAHAVLDQHLTAFSERGLRTLVLGRRWMPWSEVTKWRKDFEAAERTVGGKDEALERVAEKFERDLELVGATAIEDKLQDGVPQTISDLARAGIKTWVLTGDKVETAINIGRTCKLLTDAMGEPMRVTATSREGVLEQLRAANAALDRFEQSAGADRTARPPSATDRDDDEDDRHRLAAGSSLNSVSVPGGKPVRTWGKRTPTPPTCWAHPSDRPKGCLGLVRRAWDICRLGASWNCGDGGIVVSPEAAGRTRLPKGLVITGPALDFVLRRGRDPVTRRQMEPDLELEHELLDAAQRCQAVIACRVSPKQKADIVALVKHSRTTPPMTLAIGDGANDVGMIKAAQVGVGISGKEGLQAVNSADFAIAQFRFLKRLLLVHGRWSYRRMAKVLLYSFYKNVVITCTLFAYNAATGFSGTSFYESLVYSTFNFVLALPIIAVGIFDQDMDQDSMLAHPSVYVSGLRNLHLNVPKLTLWILHGFLHGAIIYAAVVLPFSLNAGPVWDPVSGLSDGRAVAGLSAFSAMCWAMQGKVALLTQHWTWIHVLMLVISQGGFFLFIGVYQEFPTFAPEFLGVATNAMGRPAFWFSSVLATAGVVIVDVVLETVRLMGCPTFIDVATERAGGIVDKDDAQARPWGDEGDVHPGGSSHARQLSRAKETHSSARLATQRAASRSSMPQRRPGAFRAEALQSVSAGPSEPPSAAHDAPARPPPAGETPDKPFPAPSRE</sequence>
<feature type="transmembrane region" description="Helical" evidence="8">
    <location>
        <begin position="1240"/>
        <end position="1261"/>
    </location>
</feature>
<feature type="transmembrane region" description="Helical" evidence="8">
    <location>
        <begin position="71"/>
        <end position="90"/>
    </location>
</feature>
<name>A0A5A8CB07_CAFRO</name>
<feature type="transmembrane region" description="Helical" evidence="8">
    <location>
        <begin position="1431"/>
        <end position="1451"/>
    </location>
</feature>
<evidence type="ECO:0000256" key="7">
    <source>
        <dbReference type="SAM" id="MobiDB-lite"/>
    </source>
</evidence>
<evidence type="ECO:0000313" key="12">
    <source>
        <dbReference type="EMBL" id="KAA0150286.1"/>
    </source>
</evidence>
<feature type="region of interest" description="Disordered" evidence="7">
    <location>
        <begin position="1474"/>
        <end position="1575"/>
    </location>
</feature>
<feature type="compositionally biased region" description="Low complexity" evidence="7">
    <location>
        <begin position="620"/>
        <end position="631"/>
    </location>
</feature>
<dbReference type="InterPro" id="IPR036412">
    <property type="entry name" value="HAD-like_sf"/>
</dbReference>
<dbReference type="SUPFAM" id="SSF81653">
    <property type="entry name" value="Calcium ATPase, transduction domain A"/>
    <property type="match status" value="1"/>
</dbReference>
<evidence type="ECO:0000256" key="6">
    <source>
        <dbReference type="ARBA" id="ARBA00023136"/>
    </source>
</evidence>
<dbReference type="InterPro" id="IPR023298">
    <property type="entry name" value="ATPase_P-typ_TM_dom_sf"/>
</dbReference>
<dbReference type="InterPro" id="IPR001757">
    <property type="entry name" value="P_typ_ATPase"/>
</dbReference>
<reference evidence="12 13" key="1">
    <citation type="submission" date="2019-07" db="EMBL/GenBank/DDBJ databases">
        <title>Genomes of Cafeteria roenbergensis.</title>
        <authorList>
            <person name="Fischer M.G."/>
            <person name="Hackl T."/>
            <person name="Roman M."/>
        </authorList>
    </citation>
    <scope>NUCLEOTIDE SEQUENCE [LARGE SCALE GENOMIC DNA]</scope>
    <source>
        <strain evidence="12 13">BVI</strain>
    </source>
</reference>
<dbReference type="SUPFAM" id="SSF56784">
    <property type="entry name" value="HAD-like"/>
    <property type="match status" value="1"/>
</dbReference>
<dbReference type="PROSITE" id="PS00154">
    <property type="entry name" value="ATPASE_E1_E2"/>
    <property type="match status" value="1"/>
</dbReference>
<dbReference type="EMBL" id="VLTN01000035">
    <property type="protein sequence ID" value="KAA0150286.1"/>
    <property type="molecule type" value="Genomic_DNA"/>
</dbReference>
<feature type="transmembrane region" description="Helical" evidence="8">
    <location>
        <begin position="1273"/>
        <end position="1292"/>
    </location>
</feature>
<accession>A0A5A8CB07</accession>
<keyword evidence="4" id="KW-0460">Magnesium</keyword>
<gene>
    <name evidence="12" type="ORF">FNF29_05299</name>
</gene>
<dbReference type="NCBIfam" id="TIGR01494">
    <property type="entry name" value="ATPase_P-type"/>
    <property type="match status" value="1"/>
</dbReference>
<dbReference type="Pfam" id="PF16209">
    <property type="entry name" value="PhoLip_ATPase_N"/>
    <property type="match status" value="1"/>
</dbReference>
<dbReference type="InterPro" id="IPR032630">
    <property type="entry name" value="P_typ_ATPase_c"/>
</dbReference>
<feature type="compositionally biased region" description="Pro residues" evidence="7">
    <location>
        <begin position="1556"/>
        <end position="1575"/>
    </location>
</feature>
<feature type="transmembrane region" description="Helical" evidence="8">
    <location>
        <begin position="1364"/>
        <end position="1383"/>
    </location>
</feature>
<dbReference type="InterPro" id="IPR008250">
    <property type="entry name" value="ATPase_P-typ_transduc_dom_A_sf"/>
</dbReference>
<dbReference type="GO" id="GO:0005524">
    <property type="term" value="F:ATP binding"/>
    <property type="evidence" value="ECO:0007669"/>
    <property type="project" value="InterPro"/>
</dbReference>
<dbReference type="InterPro" id="IPR023214">
    <property type="entry name" value="HAD_sf"/>
</dbReference>
<feature type="domain" description="P-type ATPase N-terminal" evidence="10">
    <location>
        <begin position="44"/>
        <end position="86"/>
    </location>
</feature>
<feature type="compositionally biased region" description="Polar residues" evidence="7">
    <location>
        <begin position="584"/>
        <end position="601"/>
    </location>
</feature>
<feature type="domain" description="P-type ATPase A" evidence="9">
    <location>
        <begin position="160"/>
        <end position="218"/>
    </location>
</feature>
<keyword evidence="6 8" id="KW-0472">Membrane</keyword>
<evidence type="ECO:0000256" key="3">
    <source>
        <dbReference type="ARBA" id="ARBA00022723"/>
    </source>
</evidence>
<protein>
    <submittedName>
        <fullName evidence="12">Uncharacterized protein</fullName>
    </submittedName>
</protein>
<dbReference type="GO" id="GO:0045332">
    <property type="term" value="P:phospholipid translocation"/>
    <property type="evidence" value="ECO:0007669"/>
    <property type="project" value="TreeGrafter"/>
</dbReference>
<feature type="compositionally biased region" description="Polar residues" evidence="7">
    <location>
        <begin position="1510"/>
        <end position="1525"/>
    </location>
</feature>
<evidence type="ECO:0000256" key="5">
    <source>
        <dbReference type="ARBA" id="ARBA00022989"/>
    </source>
</evidence>
<dbReference type="Gene3D" id="3.40.50.1000">
    <property type="entry name" value="HAD superfamily/HAD-like"/>
    <property type="match status" value="1"/>
</dbReference>
<feature type="transmembrane region" description="Helical" evidence="8">
    <location>
        <begin position="400"/>
        <end position="421"/>
    </location>
</feature>
<feature type="transmembrane region" description="Helical" evidence="8">
    <location>
        <begin position="96"/>
        <end position="114"/>
    </location>
</feature>
<comment type="caution">
    <text evidence="12">The sequence shown here is derived from an EMBL/GenBank/DDBJ whole genome shotgun (WGS) entry which is preliminary data.</text>
</comment>
<dbReference type="InterPro" id="IPR059000">
    <property type="entry name" value="ATPase_P-type_domA"/>
</dbReference>
<feature type="region of interest" description="Disordered" evidence="7">
    <location>
        <begin position="753"/>
        <end position="779"/>
    </location>
</feature>
<evidence type="ECO:0000259" key="10">
    <source>
        <dbReference type="Pfam" id="PF16209"/>
    </source>
</evidence>
<evidence type="ECO:0000259" key="9">
    <source>
        <dbReference type="Pfam" id="PF00122"/>
    </source>
</evidence>
<feature type="region of interest" description="Disordered" evidence="7">
    <location>
        <begin position="1000"/>
        <end position="1050"/>
    </location>
</feature>
<dbReference type="Gene3D" id="3.40.1110.10">
    <property type="entry name" value="Calcium-transporting ATPase, cytoplasmic domain N"/>
    <property type="match status" value="1"/>
</dbReference>
<feature type="region of interest" description="Disordered" evidence="7">
    <location>
        <begin position="11"/>
        <end position="31"/>
    </location>
</feature>
<dbReference type="OMA" id="KHTYKKT"/>
<dbReference type="Gene3D" id="2.70.150.10">
    <property type="entry name" value="Calcium-transporting ATPase, cytoplasmic transduction domain A"/>
    <property type="match status" value="1"/>
</dbReference>
<keyword evidence="2 8" id="KW-0812">Transmembrane</keyword>
<dbReference type="Pfam" id="PF16212">
    <property type="entry name" value="PhoLip_ATPase_C"/>
    <property type="match status" value="1"/>
</dbReference>
<evidence type="ECO:0000256" key="1">
    <source>
        <dbReference type="ARBA" id="ARBA00004141"/>
    </source>
</evidence>
<evidence type="ECO:0000259" key="11">
    <source>
        <dbReference type="Pfam" id="PF16212"/>
    </source>
</evidence>
<dbReference type="GO" id="GO:0046872">
    <property type="term" value="F:metal ion binding"/>
    <property type="evidence" value="ECO:0007669"/>
    <property type="project" value="UniProtKB-KW"/>
</dbReference>
<feature type="region of interest" description="Disordered" evidence="7">
    <location>
        <begin position="514"/>
        <end position="631"/>
    </location>
</feature>
<evidence type="ECO:0000313" key="13">
    <source>
        <dbReference type="Proteomes" id="UP000323011"/>
    </source>
</evidence>
<evidence type="ECO:0000256" key="4">
    <source>
        <dbReference type="ARBA" id="ARBA00022842"/>
    </source>
</evidence>
<dbReference type="InterPro" id="IPR032631">
    <property type="entry name" value="P-type_ATPase_N"/>
</dbReference>
<dbReference type="PANTHER" id="PTHR24092:SF218">
    <property type="entry name" value="PHOSPHOLIPID-TRANSPORTING ATPASE"/>
    <property type="match status" value="1"/>
</dbReference>
<dbReference type="Pfam" id="PF13246">
    <property type="entry name" value="Cation_ATPase"/>
    <property type="match status" value="1"/>
</dbReference>
<feature type="domain" description="P-type ATPase C-terminal" evidence="11">
    <location>
        <begin position="1209"/>
        <end position="1458"/>
    </location>
</feature>
<dbReference type="InterPro" id="IPR023299">
    <property type="entry name" value="ATPase_P-typ_cyto_dom_N"/>
</dbReference>
<dbReference type="Pfam" id="PF00122">
    <property type="entry name" value="E1-E2_ATPase"/>
    <property type="match status" value="1"/>
</dbReference>
<evidence type="ECO:0000256" key="2">
    <source>
        <dbReference type="ARBA" id="ARBA00022692"/>
    </source>
</evidence>
<dbReference type="SUPFAM" id="SSF81660">
    <property type="entry name" value="Metal cation-transporting ATPase, ATP-binding domain N"/>
    <property type="match status" value="1"/>
</dbReference>
<dbReference type="GO" id="GO:0005886">
    <property type="term" value="C:plasma membrane"/>
    <property type="evidence" value="ECO:0007669"/>
    <property type="project" value="TreeGrafter"/>
</dbReference>
<organism evidence="12 13">
    <name type="scientific">Cafeteria roenbergensis</name>
    <name type="common">Marine flagellate</name>
    <dbReference type="NCBI Taxonomy" id="33653"/>
    <lineage>
        <taxon>Eukaryota</taxon>
        <taxon>Sar</taxon>
        <taxon>Stramenopiles</taxon>
        <taxon>Bigyra</taxon>
        <taxon>Opalozoa</taxon>
        <taxon>Bicosoecida</taxon>
        <taxon>Cafeteriaceae</taxon>
        <taxon>Cafeteria</taxon>
    </lineage>
</organism>
<feature type="transmembrane region" description="Helical" evidence="8">
    <location>
        <begin position="1390"/>
        <end position="1411"/>
    </location>
</feature>
<keyword evidence="3" id="KW-0479">Metal-binding</keyword>
<dbReference type="GO" id="GO:0016887">
    <property type="term" value="F:ATP hydrolysis activity"/>
    <property type="evidence" value="ECO:0007669"/>
    <property type="project" value="InterPro"/>
</dbReference>
<feature type="compositionally biased region" description="Low complexity" evidence="7">
    <location>
        <begin position="528"/>
        <end position="538"/>
    </location>
</feature>
<evidence type="ECO:0000256" key="8">
    <source>
        <dbReference type="SAM" id="Phobius"/>
    </source>
</evidence>
<proteinExistence type="predicted"/>
<dbReference type="SUPFAM" id="SSF81665">
    <property type="entry name" value="Calcium ATPase, transmembrane domain M"/>
    <property type="match status" value="1"/>
</dbReference>
<dbReference type="GO" id="GO:0140326">
    <property type="term" value="F:ATPase-coupled intramembrane lipid transporter activity"/>
    <property type="evidence" value="ECO:0007669"/>
    <property type="project" value="TreeGrafter"/>
</dbReference>
<feature type="transmembrane region" description="Helical" evidence="8">
    <location>
        <begin position="1322"/>
        <end position="1344"/>
    </location>
</feature>